<name>A0A7S1K4S6_9ALVE</name>
<dbReference type="PANTHER" id="PTHR12210">
    <property type="entry name" value="DULLARD PROTEIN PHOSPHATASE"/>
    <property type="match status" value="1"/>
</dbReference>
<dbReference type="PROSITE" id="PS50969">
    <property type="entry name" value="FCP1"/>
    <property type="match status" value="1"/>
</dbReference>
<comment type="function">
    <text evidence="1">Essential component of the TIM23 complex, a complex that mediates the translocation of transit peptide-containing proteins across the mitochondrial inner membrane.</text>
</comment>
<dbReference type="SUPFAM" id="SSF56784">
    <property type="entry name" value="HAD-like"/>
    <property type="match status" value="1"/>
</dbReference>
<keyword evidence="1" id="KW-0496">Mitochondrion</keyword>
<dbReference type="InterPro" id="IPR050365">
    <property type="entry name" value="TIM50"/>
</dbReference>
<sequence>MWRCRSSKRSIHAEVMSGLRSESLHFICRPHQSPRAFSTLLASSKPVPLHHRSFPVYHQRISSKRSRSGGQRTSSTWAVEASSADAADAEKLLVVFDLDETLVHTRAGGPQQNGGKGVDFELSMEAGDRYSVSVRPGAEAILRWCTENGFETALYTAGVEGYAERVMRKLDPHRRYLPRRLYRDSCRRVVIGGGGPSEENASVFLKDLSRFRGCLKRVVLVDNSPLSFFINPDNGIPVADFLADHHNDAAKHSSYVDEFDSLRQLLLDLKPLADVRQELRERFNLMDNLVTKVVVGMSIASRL</sequence>
<dbReference type="Gene3D" id="3.40.50.1000">
    <property type="entry name" value="HAD superfamily/HAD-like"/>
    <property type="match status" value="1"/>
</dbReference>
<proteinExistence type="inferred from homology"/>
<dbReference type="Pfam" id="PF03031">
    <property type="entry name" value="NIF"/>
    <property type="match status" value="1"/>
</dbReference>
<dbReference type="GO" id="GO:0005744">
    <property type="term" value="C:TIM23 mitochondrial import inner membrane translocase complex"/>
    <property type="evidence" value="ECO:0007669"/>
    <property type="project" value="UniProtKB-UniRule"/>
</dbReference>
<gene>
    <name evidence="3" type="ORF">VBRA1451_LOCUS17840</name>
</gene>
<dbReference type="CDD" id="cd07521">
    <property type="entry name" value="HAD_FCP1-like"/>
    <property type="match status" value="1"/>
</dbReference>
<organism evidence="3">
    <name type="scientific">Vitrella brassicaformis</name>
    <dbReference type="NCBI Taxonomy" id="1169539"/>
    <lineage>
        <taxon>Eukaryota</taxon>
        <taxon>Sar</taxon>
        <taxon>Alveolata</taxon>
        <taxon>Colpodellida</taxon>
        <taxon>Vitrellaceae</taxon>
        <taxon>Vitrella</taxon>
    </lineage>
</organism>
<dbReference type="InterPro" id="IPR023214">
    <property type="entry name" value="HAD_sf"/>
</dbReference>
<keyword evidence="1" id="KW-0653">Protein transport</keyword>
<dbReference type="AlphaFoldDB" id="A0A7S1K4S6"/>
<evidence type="ECO:0000259" key="2">
    <source>
        <dbReference type="PROSITE" id="PS50969"/>
    </source>
</evidence>
<evidence type="ECO:0000313" key="3">
    <source>
        <dbReference type="EMBL" id="CAD9062770.1"/>
    </source>
</evidence>
<dbReference type="InterPro" id="IPR036412">
    <property type="entry name" value="HAD-like_sf"/>
</dbReference>
<dbReference type="EMBL" id="HBGB01030452">
    <property type="protein sequence ID" value="CAD9062770.1"/>
    <property type="molecule type" value="Transcribed_RNA"/>
</dbReference>
<keyword evidence="1" id="KW-0809">Transit peptide</keyword>
<comment type="similarity">
    <text evidence="1">Belongs to the TIM50 family.</text>
</comment>
<dbReference type="SMART" id="SM00577">
    <property type="entry name" value="CPDc"/>
    <property type="match status" value="1"/>
</dbReference>
<comment type="subunit">
    <text evidence="1">Component of the TIM23 complex.</text>
</comment>
<comment type="subcellular location">
    <subcellularLocation>
        <location evidence="1">Mitochondrion inner membrane</location>
        <topology evidence="1">Single-pass membrane protein</topology>
    </subcellularLocation>
</comment>
<dbReference type="GO" id="GO:0015031">
    <property type="term" value="P:protein transport"/>
    <property type="evidence" value="ECO:0007669"/>
    <property type="project" value="UniProtKB-KW"/>
</dbReference>
<keyword evidence="1" id="KW-0813">Transport</keyword>
<accession>A0A7S1K4S6</accession>
<reference evidence="3" key="1">
    <citation type="submission" date="2021-01" db="EMBL/GenBank/DDBJ databases">
        <authorList>
            <person name="Corre E."/>
            <person name="Pelletier E."/>
            <person name="Niang G."/>
            <person name="Scheremetjew M."/>
            <person name="Finn R."/>
            <person name="Kale V."/>
            <person name="Holt S."/>
            <person name="Cochrane G."/>
            <person name="Meng A."/>
            <person name="Brown T."/>
            <person name="Cohen L."/>
        </authorList>
    </citation>
    <scope>NUCLEOTIDE SEQUENCE</scope>
    <source>
        <strain evidence="3">CCMP3346</strain>
    </source>
</reference>
<dbReference type="InterPro" id="IPR004274">
    <property type="entry name" value="FCP1_dom"/>
</dbReference>
<feature type="domain" description="FCP1 homology" evidence="2">
    <location>
        <begin position="87"/>
        <end position="262"/>
    </location>
</feature>
<keyword evidence="1" id="KW-0811">Translocation</keyword>
<evidence type="ECO:0000256" key="1">
    <source>
        <dbReference type="RuleBase" id="RU365079"/>
    </source>
</evidence>
<protein>
    <recommendedName>
        <fullName evidence="1">Mitochondrial import inner membrane translocase subunit TIM50</fullName>
    </recommendedName>
</protein>